<feature type="transmembrane region" description="Helical" evidence="5">
    <location>
        <begin position="69"/>
        <end position="87"/>
    </location>
</feature>
<dbReference type="PANTHER" id="PTHR43701">
    <property type="entry name" value="MEMBRANE TRANSPORTER PROTEIN MJ0441-RELATED"/>
    <property type="match status" value="1"/>
</dbReference>
<accession>A0A381U4R2</accession>
<evidence type="ECO:0000256" key="5">
    <source>
        <dbReference type="SAM" id="Phobius"/>
    </source>
</evidence>
<feature type="transmembrane region" description="Helical" evidence="5">
    <location>
        <begin position="93"/>
        <end position="113"/>
    </location>
</feature>
<keyword evidence="4 5" id="KW-0472">Membrane</keyword>
<protein>
    <recommendedName>
        <fullName evidence="7">Membrane transporter protein</fullName>
    </recommendedName>
</protein>
<evidence type="ECO:0000313" key="6">
    <source>
        <dbReference type="EMBL" id="SVA21463.1"/>
    </source>
</evidence>
<feature type="transmembrane region" description="Helical" evidence="5">
    <location>
        <begin position="37"/>
        <end position="57"/>
    </location>
</feature>
<sequence>MTILSILFFVTALIYSSVGFGGGSTYLALLLLWGVPYHIFPIIALVCNIIVVSGNSFNYSRAGHLNIKLLLPYLLGSIPFAFIGGSIQIEKELFEIILFFVLGIAGGLLLINFKSYDDNSKSYKTLPIYISSLIGVILGFVSGIVGIGGGIFLSPILYLFKAAKPKHITTVASLFILINSIFGLIGQLSKNQNLFELKDFLYLLLAVLIGGQIGNFLNLKLLSSKILALITSLLVIFVAVRMGFNIFGF</sequence>
<proteinExistence type="predicted"/>
<evidence type="ECO:0000256" key="2">
    <source>
        <dbReference type="ARBA" id="ARBA00022692"/>
    </source>
</evidence>
<dbReference type="AlphaFoldDB" id="A0A381U4R2"/>
<dbReference type="GO" id="GO:0016020">
    <property type="term" value="C:membrane"/>
    <property type="evidence" value="ECO:0007669"/>
    <property type="project" value="UniProtKB-SubCell"/>
</dbReference>
<organism evidence="6">
    <name type="scientific">marine metagenome</name>
    <dbReference type="NCBI Taxonomy" id="408172"/>
    <lineage>
        <taxon>unclassified sequences</taxon>
        <taxon>metagenomes</taxon>
        <taxon>ecological metagenomes</taxon>
    </lineage>
</organism>
<dbReference type="Pfam" id="PF01925">
    <property type="entry name" value="TauE"/>
    <property type="match status" value="1"/>
</dbReference>
<dbReference type="InterPro" id="IPR051598">
    <property type="entry name" value="TSUP/Inactive_protease-like"/>
</dbReference>
<reference evidence="6" key="1">
    <citation type="submission" date="2018-05" db="EMBL/GenBank/DDBJ databases">
        <authorList>
            <person name="Lanie J.A."/>
            <person name="Ng W.-L."/>
            <person name="Kazmierczak K.M."/>
            <person name="Andrzejewski T.M."/>
            <person name="Davidsen T.M."/>
            <person name="Wayne K.J."/>
            <person name="Tettelin H."/>
            <person name="Glass J.I."/>
            <person name="Rusch D."/>
            <person name="Podicherti R."/>
            <person name="Tsui H.-C.T."/>
            <person name="Winkler M.E."/>
        </authorList>
    </citation>
    <scope>NUCLEOTIDE SEQUENCE</scope>
</reference>
<feature type="transmembrane region" description="Helical" evidence="5">
    <location>
        <begin position="200"/>
        <end position="219"/>
    </location>
</feature>
<evidence type="ECO:0008006" key="7">
    <source>
        <dbReference type="Google" id="ProtNLM"/>
    </source>
</evidence>
<evidence type="ECO:0000256" key="3">
    <source>
        <dbReference type="ARBA" id="ARBA00022989"/>
    </source>
</evidence>
<evidence type="ECO:0000256" key="1">
    <source>
        <dbReference type="ARBA" id="ARBA00004141"/>
    </source>
</evidence>
<evidence type="ECO:0000256" key="4">
    <source>
        <dbReference type="ARBA" id="ARBA00023136"/>
    </source>
</evidence>
<dbReference type="PANTHER" id="PTHR43701:SF5">
    <property type="entry name" value="MEMBRANE TRANSPORTER PROTEIN-RELATED"/>
    <property type="match status" value="1"/>
</dbReference>
<keyword evidence="2 5" id="KW-0812">Transmembrane</keyword>
<comment type="subcellular location">
    <subcellularLocation>
        <location evidence="1">Membrane</location>
        <topology evidence="1">Multi-pass membrane protein</topology>
    </subcellularLocation>
</comment>
<feature type="transmembrane region" description="Helical" evidence="5">
    <location>
        <begin position="133"/>
        <end position="156"/>
    </location>
</feature>
<gene>
    <name evidence="6" type="ORF">METZ01_LOCUS74317</name>
</gene>
<feature type="transmembrane region" description="Helical" evidence="5">
    <location>
        <begin position="225"/>
        <end position="244"/>
    </location>
</feature>
<keyword evidence="3 5" id="KW-1133">Transmembrane helix</keyword>
<dbReference type="InterPro" id="IPR002781">
    <property type="entry name" value="TM_pro_TauE-like"/>
</dbReference>
<feature type="transmembrane region" description="Helical" evidence="5">
    <location>
        <begin position="168"/>
        <end position="188"/>
    </location>
</feature>
<dbReference type="EMBL" id="UINC01005460">
    <property type="protein sequence ID" value="SVA21463.1"/>
    <property type="molecule type" value="Genomic_DNA"/>
</dbReference>
<name>A0A381U4R2_9ZZZZ</name>